<evidence type="ECO:0000313" key="1">
    <source>
        <dbReference type="EMBL" id="KAK3732185.1"/>
    </source>
</evidence>
<gene>
    <name evidence="1" type="ORF">RRG08_026567</name>
</gene>
<evidence type="ECO:0000313" key="2">
    <source>
        <dbReference type="Proteomes" id="UP001283361"/>
    </source>
</evidence>
<dbReference type="AlphaFoldDB" id="A0AAE0Y435"/>
<dbReference type="EMBL" id="JAWDGP010006980">
    <property type="protein sequence ID" value="KAK3732185.1"/>
    <property type="molecule type" value="Genomic_DNA"/>
</dbReference>
<reference evidence="1" key="1">
    <citation type="journal article" date="2023" name="G3 (Bethesda)">
        <title>A reference genome for the long-term kleptoplast-retaining sea slug Elysia crispata morphotype clarki.</title>
        <authorList>
            <person name="Eastman K.E."/>
            <person name="Pendleton A.L."/>
            <person name="Shaikh M.A."/>
            <person name="Suttiyut T."/>
            <person name="Ogas R."/>
            <person name="Tomko P."/>
            <person name="Gavelis G."/>
            <person name="Widhalm J.R."/>
            <person name="Wisecaver J.H."/>
        </authorList>
    </citation>
    <scope>NUCLEOTIDE SEQUENCE</scope>
    <source>
        <strain evidence="1">ECLA1</strain>
    </source>
</reference>
<organism evidence="1 2">
    <name type="scientific">Elysia crispata</name>
    <name type="common">lettuce slug</name>
    <dbReference type="NCBI Taxonomy" id="231223"/>
    <lineage>
        <taxon>Eukaryota</taxon>
        <taxon>Metazoa</taxon>
        <taxon>Spiralia</taxon>
        <taxon>Lophotrochozoa</taxon>
        <taxon>Mollusca</taxon>
        <taxon>Gastropoda</taxon>
        <taxon>Heterobranchia</taxon>
        <taxon>Euthyneura</taxon>
        <taxon>Panpulmonata</taxon>
        <taxon>Sacoglossa</taxon>
        <taxon>Placobranchoidea</taxon>
        <taxon>Plakobranchidae</taxon>
        <taxon>Elysia</taxon>
    </lineage>
</organism>
<proteinExistence type="predicted"/>
<comment type="caution">
    <text evidence="1">The sequence shown here is derived from an EMBL/GenBank/DDBJ whole genome shotgun (WGS) entry which is preliminary data.</text>
</comment>
<sequence length="166" mass="18894">MKRQKLFIRAGHYEYQGVKFESIPLNFDPAQRQTWLGLSIHGYPKPLSPGSVLAWPGVFFPLLGAVLIRSQIVLRAIHIKVSWSPRGTGNGESRRDWGASDWFLIWCTLVGDSGRLFTVTNSIDFCFWSCLAFSLLFFFPQPSPVWHSSFILIHINPRENKKSLAA</sequence>
<dbReference type="Proteomes" id="UP001283361">
    <property type="component" value="Unassembled WGS sequence"/>
</dbReference>
<protein>
    <submittedName>
        <fullName evidence="1">Uncharacterized protein</fullName>
    </submittedName>
</protein>
<accession>A0AAE0Y435</accession>
<name>A0AAE0Y435_9GAST</name>
<keyword evidence="2" id="KW-1185">Reference proteome</keyword>